<sequence>MEADAADAASRSRAAAEAKVNELERERMVTERAVAVEQARVEELNARLAALNAGLNAEAKKLRDFGPERSVVRNMGANEVHRQLRRERLNRIRFLVDRRQRLLLIHDKTATAIERIRKSINNKRLTQVQTRGAFERKQTELEVRRHKLVLCLEAANAADEERKEATQRRMAALDEEDAALAAYEKEKTTLDEETGRLLRALAGRKTSQERRAEAEGSQHFVGELPIDMEREIKAEIQQSERLAELERKRIDEAQKEIEKVEGTLKELCDRIGVESWEQAVEWWLGRAEAQLALTRRINMVDEEIAQMEERLTEAERGKRRFLRTQRRTHSVRQRELTARLHAAKLVAEEAWRVQERVDEAAKMTDAIGSAVEGAFYAVECNRLPEFREALATVYMSSRQRGHAGGGLRAPQRAQAGEGGAPAPEGAVAHPGRGSGVSRLLQRRTSLFRPGRLQQSEEERLESLLARFADQIDDEVVAEADEAEALALAAEGAKLETEEEAEGRRAAALASAGVGGDFVADEEEEEEETAGKEAGEGKGVDEAAGGDGDGGREAKDADDAGGERRPRQRKRRRHAAVERLLGRREDAQPGGVHQMIEMLRAGCTSETMLQYLEAVERTTATLVAELARLRPETVDARPPSALVSEVELEASDDGERGASPAAATPGQADGEGPRSPGVPERSGASSALAGPSRSLRAPGAGLGSHSMAALPSAVRGAGRSQLGGTAPLGGGVRGASGARRRARPSTGFGALDDQGPAFVRMGRAWGTPLTLRVKPPSVKRGKARSRAEREAEALKELASHARRGSDLPDSAILRVLRAAKREAEGAGGGLAGSSSESSDEDDDAISLESGAAPAPQGIVFQRASVAPVEVDGPAAPRSAGQRRGSISLVPQTPGTASSAAPALFGAPGPGLRITSPPSPALVPVGSRARAHTPDSSAHGQSNVSPLPSRGAVRRMASGRLGAAGSLTPLGGVAPPPSADGGLEAAAGWAPPSPGSTVGRDGAATPSDTPSGVAARLLATGSKYTGAPRKAMSPLDAKGGAGAMQRASRVIVDRAGSTRDLAESLRLRSMSEAAAGPPPPSGSAFGGGIVALERNRSASEAGDAAGGRAPLGTGIDEDAVGSDSEGLLTARHSGGASGGSAAVAAPAGAFSPAATRSTSHRRSHVGGQLPLSIVPQKRFAHARRPVQPETLVLPTPGGRAGPVQFPPPAAVDEREGTTMRRLPSETPLGSGRALAPLPRRSARGSAPPQGELRIIAKPTLHLHKQFRHLPEDPDLPSPVVGQTPLGPGELGLGDDESAVFSPERVGHRPAGSSGSAAMGSARGEPAGAPEGGRWERRGTFAERGDISRAGGRGDDETSVTELAGAISAELRRSQDEQRPVVRVVRPGIDRTTGTTTAKPSSRGFGGSGPRRSSGSTSRHRPATRGLAAKPEAKEAEGLARSSAMEGSAHRGMEAEADAEAARTHSPMRSSKGKQRKRKPAKRARSRKGKPSASDDVAAAFAADAAGAKADVDDLLGRAGEKHRSAVGAFMRDVDGGGARRSRRRAADATGGGNRLSQAGGRDARAFAVSTAGLGTSKAAAMQQGGAGGAEQGIAALGSVAATLSSQLVEQDIARMAQAARARRTQQHRADAHLLAESVDAGFGSSMASTVATSLGRPSRA</sequence>
<dbReference type="Proteomes" id="UP000323011">
    <property type="component" value="Unassembled WGS sequence"/>
</dbReference>
<feature type="region of interest" description="Disordered" evidence="2">
    <location>
        <begin position="870"/>
        <end position="948"/>
    </location>
</feature>
<feature type="coiled-coil region" evidence="1">
    <location>
        <begin position="6"/>
        <end position="61"/>
    </location>
</feature>
<comment type="caution">
    <text evidence="3">The sequence shown here is derived from an EMBL/GenBank/DDBJ whole genome shotgun (WGS) entry which is preliminary data.</text>
</comment>
<feature type="compositionally biased region" description="Low complexity" evidence="2">
    <location>
        <begin position="408"/>
        <end position="426"/>
    </location>
</feature>
<name>A0A5A8CNF6_CAFRO</name>
<accession>A0A5A8CNF6</accession>
<feature type="compositionally biased region" description="Basic and acidic residues" evidence="2">
    <location>
        <begin position="574"/>
        <end position="586"/>
    </location>
</feature>
<evidence type="ECO:0000313" key="4">
    <source>
        <dbReference type="Proteomes" id="UP000323011"/>
    </source>
</evidence>
<feature type="region of interest" description="Disordered" evidence="2">
    <location>
        <begin position="1267"/>
        <end position="1493"/>
    </location>
</feature>
<feature type="region of interest" description="Disordered" evidence="2">
    <location>
        <begin position="633"/>
        <end position="753"/>
    </location>
</feature>
<reference evidence="3 4" key="1">
    <citation type="submission" date="2019-07" db="EMBL/GenBank/DDBJ databases">
        <title>Genomes of Cafeteria roenbergensis.</title>
        <authorList>
            <person name="Fischer M.G."/>
            <person name="Hackl T."/>
            <person name="Roman M."/>
        </authorList>
    </citation>
    <scope>NUCLEOTIDE SEQUENCE [LARGE SCALE GENOMIC DNA]</scope>
    <source>
        <strain evidence="3 4">BVI</strain>
    </source>
</reference>
<feature type="compositionally biased region" description="Acidic residues" evidence="2">
    <location>
        <begin position="518"/>
        <end position="527"/>
    </location>
</feature>
<feature type="compositionally biased region" description="Basic and acidic residues" evidence="2">
    <location>
        <begin position="548"/>
        <end position="564"/>
    </location>
</feature>
<keyword evidence="4" id="KW-1185">Reference proteome</keyword>
<feature type="compositionally biased region" description="Low complexity" evidence="2">
    <location>
        <begin position="895"/>
        <end position="910"/>
    </location>
</feature>
<evidence type="ECO:0000256" key="2">
    <source>
        <dbReference type="SAM" id="MobiDB-lite"/>
    </source>
</evidence>
<feature type="compositionally biased region" description="Polar residues" evidence="2">
    <location>
        <begin position="932"/>
        <end position="944"/>
    </location>
</feature>
<feature type="region of interest" description="Disordered" evidence="2">
    <location>
        <begin position="400"/>
        <end position="435"/>
    </location>
</feature>
<protein>
    <submittedName>
        <fullName evidence="3">Uncharacterized protein</fullName>
    </submittedName>
</protein>
<organism evidence="3 4">
    <name type="scientific">Cafeteria roenbergensis</name>
    <name type="common">Marine flagellate</name>
    <dbReference type="NCBI Taxonomy" id="33653"/>
    <lineage>
        <taxon>Eukaryota</taxon>
        <taxon>Sar</taxon>
        <taxon>Stramenopiles</taxon>
        <taxon>Bigyra</taxon>
        <taxon>Opalozoa</taxon>
        <taxon>Bicosoecida</taxon>
        <taxon>Cafeteriaceae</taxon>
        <taxon>Cafeteria</taxon>
    </lineage>
</organism>
<feature type="region of interest" description="Disordered" evidence="2">
    <location>
        <begin position="1528"/>
        <end position="1559"/>
    </location>
</feature>
<feature type="compositionally biased region" description="Basic residues" evidence="2">
    <location>
        <begin position="1468"/>
        <end position="1487"/>
    </location>
</feature>
<feature type="compositionally biased region" description="Basic and acidic residues" evidence="2">
    <location>
        <begin position="1367"/>
        <end position="1377"/>
    </location>
</feature>
<feature type="region of interest" description="Disordered" evidence="2">
    <location>
        <begin position="1188"/>
        <end position="1249"/>
    </location>
</feature>
<feature type="region of interest" description="Disordered" evidence="2">
    <location>
        <begin position="1094"/>
        <end position="1141"/>
    </location>
</feature>
<feature type="region of interest" description="Disordered" evidence="2">
    <location>
        <begin position="822"/>
        <end position="852"/>
    </location>
</feature>
<feature type="compositionally biased region" description="Low complexity" evidence="2">
    <location>
        <begin position="1308"/>
        <end position="1326"/>
    </location>
</feature>
<feature type="region of interest" description="Disordered" evidence="2">
    <location>
        <begin position="493"/>
        <end position="588"/>
    </location>
</feature>
<gene>
    <name evidence="3" type="ORF">FNF29_02452</name>
</gene>
<dbReference type="EMBL" id="VLTN01000011">
    <property type="protein sequence ID" value="KAA0154575.1"/>
    <property type="molecule type" value="Genomic_DNA"/>
</dbReference>
<evidence type="ECO:0000256" key="1">
    <source>
        <dbReference type="SAM" id="Coils"/>
    </source>
</evidence>
<feature type="region of interest" description="Disordered" evidence="2">
    <location>
        <begin position="961"/>
        <end position="1010"/>
    </location>
</feature>
<proteinExistence type="predicted"/>
<feature type="coiled-coil region" evidence="1">
    <location>
        <begin position="228"/>
        <end position="324"/>
    </location>
</feature>
<feature type="compositionally biased region" description="Basic and acidic residues" evidence="2">
    <location>
        <begin position="1330"/>
        <end position="1353"/>
    </location>
</feature>
<feature type="compositionally biased region" description="Basic and acidic residues" evidence="2">
    <location>
        <begin position="528"/>
        <end position="540"/>
    </location>
</feature>
<feature type="coiled-coil region" evidence="1">
    <location>
        <begin position="155"/>
        <end position="193"/>
    </location>
</feature>
<keyword evidence="1" id="KW-0175">Coiled coil</keyword>
<evidence type="ECO:0000313" key="3">
    <source>
        <dbReference type="EMBL" id="KAA0154575.1"/>
    </source>
</evidence>